<feature type="domain" description="6-phosphogluconate dehydrogenase NADP-binding" evidence="4">
    <location>
        <begin position="6"/>
        <end position="157"/>
    </location>
</feature>
<evidence type="ECO:0000313" key="7">
    <source>
        <dbReference type="Proteomes" id="UP001589755"/>
    </source>
</evidence>
<dbReference type="PANTHER" id="PTHR43060:SF15">
    <property type="entry name" value="3-HYDROXYISOBUTYRATE DEHYDROGENASE-LIKE 1, MITOCHONDRIAL-RELATED"/>
    <property type="match status" value="1"/>
</dbReference>
<dbReference type="EMBL" id="JBHLXD010000004">
    <property type="protein sequence ID" value="MFC0207499.1"/>
    <property type="molecule type" value="Genomic_DNA"/>
</dbReference>
<keyword evidence="2" id="KW-0520">NAD</keyword>
<dbReference type="InterPro" id="IPR006115">
    <property type="entry name" value="6PGDH_NADP-bd"/>
</dbReference>
<organism evidence="6 7">
    <name type="scientific">Chelativorans intermedius</name>
    <dbReference type="NCBI Taxonomy" id="515947"/>
    <lineage>
        <taxon>Bacteria</taxon>
        <taxon>Pseudomonadati</taxon>
        <taxon>Pseudomonadota</taxon>
        <taxon>Alphaproteobacteria</taxon>
        <taxon>Hyphomicrobiales</taxon>
        <taxon>Phyllobacteriaceae</taxon>
        <taxon>Chelativorans</taxon>
    </lineage>
</organism>
<dbReference type="InterPro" id="IPR013328">
    <property type="entry name" value="6PGD_dom2"/>
</dbReference>
<dbReference type="InterPro" id="IPR008927">
    <property type="entry name" value="6-PGluconate_DH-like_C_sf"/>
</dbReference>
<comment type="caution">
    <text evidence="6">The sequence shown here is derived from an EMBL/GenBank/DDBJ whole genome shotgun (WGS) entry which is preliminary data.</text>
</comment>
<reference evidence="6 7" key="1">
    <citation type="submission" date="2024-09" db="EMBL/GenBank/DDBJ databases">
        <authorList>
            <person name="Sun Q."/>
            <person name="Mori K."/>
        </authorList>
    </citation>
    <scope>NUCLEOTIDE SEQUENCE [LARGE SCALE GENOMIC DNA]</scope>
    <source>
        <strain evidence="6 7">CCM 8543</strain>
    </source>
</reference>
<dbReference type="Gene3D" id="3.40.50.720">
    <property type="entry name" value="NAD(P)-binding Rossmann-like Domain"/>
    <property type="match status" value="1"/>
</dbReference>
<gene>
    <name evidence="6" type="ORF">ACFFJ2_03685</name>
</gene>
<dbReference type="Gene3D" id="1.10.1040.10">
    <property type="entry name" value="N-(1-d-carboxylethyl)-l-norvaline Dehydrogenase, domain 2"/>
    <property type="match status" value="1"/>
</dbReference>
<sequence>MTKPAIAFLGTGLMGAPMAANLLKAGFPVTVWNRTPQKAAALAPLGARIAASAPQAVGEAAFVITMLSDGAAVGAVLFEGGVAEAMGRQATLIDMSSIRPAEARDHATRLKALGIGHLDAPVSGGTKGAEAATLAIMAGGEEAVFETARPVLEAMGRPARVGPAGTGQLAKLANQAIVAVTIGAVAEAMLLLEAGGADPAAVRHALKGGFADSVILQQHGERMTTGNFAPGGPSRLQLKDLDNALEEAARAGLTLPLSEQMRARFRRFVEELGGAEKDHSGIYLELLDLNKRNPAP</sequence>
<dbReference type="InterPro" id="IPR015815">
    <property type="entry name" value="HIBADH-related"/>
</dbReference>
<evidence type="ECO:0000256" key="3">
    <source>
        <dbReference type="SAM" id="SignalP"/>
    </source>
</evidence>
<feature type="domain" description="3-hydroxyisobutyrate dehydrogenase-like NAD-binding" evidence="5">
    <location>
        <begin position="165"/>
        <end position="283"/>
    </location>
</feature>
<dbReference type="PANTHER" id="PTHR43060">
    <property type="entry name" value="3-HYDROXYISOBUTYRATE DEHYDROGENASE-LIKE 1, MITOCHONDRIAL-RELATED"/>
    <property type="match status" value="1"/>
</dbReference>
<evidence type="ECO:0000256" key="1">
    <source>
        <dbReference type="ARBA" id="ARBA00023002"/>
    </source>
</evidence>
<dbReference type="PIRSF" id="PIRSF000103">
    <property type="entry name" value="HIBADH"/>
    <property type="match status" value="1"/>
</dbReference>
<dbReference type="Pfam" id="PF03446">
    <property type="entry name" value="NAD_binding_2"/>
    <property type="match status" value="1"/>
</dbReference>
<proteinExistence type="predicted"/>
<keyword evidence="7" id="KW-1185">Reference proteome</keyword>
<dbReference type="GO" id="GO:0016491">
    <property type="term" value="F:oxidoreductase activity"/>
    <property type="evidence" value="ECO:0007669"/>
    <property type="project" value="UniProtKB-KW"/>
</dbReference>
<keyword evidence="3" id="KW-0732">Signal</keyword>
<dbReference type="InterPro" id="IPR029154">
    <property type="entry name" value="HIBADH-like_NADP-bd"/>
</dbReference>
<dbReference type="Proteomes" id="UP001589755">
    <property type="component" value="Unassembled WGS sequence"/>
</dbReference>
<evidence type="ECO:0000256" key="2">
    <source>
        <dbReference type="ARBA" id="ARBA00023027"/>
    </source>
</evidence>
<evidence type="ECO:0000259" key="4">
    <source>
        <dbReference type="Pfam" id="PF03446"/>
    </source>
</evidence>
<dbReference type="RefSeq" id="WP_261519239.1">
    <property type="nucleotide sequence ID" value="NZ_JAODNW010000003.1"/>
</dbReference>
<accession>A0ABV6D4C8</accession>
<protein>
    <submittedName>
        <fullName evidence="6">NAD(P)-dependent oxidoreductase</fullName>
        <ecNumber evidence="6">1.1.-.-</ecNumber>
    </submittedName>
</protein>
<evidence type="ECO:0000259" key="5">
    <source>
        <dbReference type="Pfam" id="PF14833"/>
    </source>
</evidence>
<dbReference type="SUPFAM" id="SSF51735">
    <property type="entry name" value="NAD(P)-binding Rossmann-fold domains"/>
    <property type="match status" value="1"/>
</dbReference>
<dbReference type="EC" id="1.1.-.-" evidence="6"/>
<dbReference type="Pfam" id="PF14833">
    <property type="entry name" value="NAD_binding_11"/>
    <property type="match status" value="1"/>
</dbReference>
<feature type="chain" id="PRO_5047263034" evidence="3">
    <location>
        <begin position="20"/>
        <end position="296"/>
    </location>
</feature>
<dbReference type="SUPFAM" id="SSF48179">
    <property type="entry name" value="6-phosphogluconate dehydrogenase C-terminal domain-like"/>
    <property type="match status" value="1"/>
</dbReference>
<dbReference type="InterPro" id="IPR036291">
    <property type="entry name" value="NAD(P)-bd_dom_sf"/>
</dbReference>
<name>A0ABV6D4C8_9HYPH</name>
<evidence type="ECO:0000313" key="6">
    <source>
        <dbReference type="EMBL" id="MFC0207499.1"/>
    </source>
</evidence>
<keyword evidence="1 6" id="KW-0560">Oxidoreductase</keyword>
<feature type="signal peptide" evidence="3">
    <location>
        <begin position="1"/>
        <end position="19"/>
    </location>
</feature>